<dbReference type="Proteomes" id="UP000325255">
    <property type="component" value="Unassembled WGS sequence"/>
</dbReference>
<name>A0A5M6IYV5_9PROT</name>
<comment type="caution">
    <text evidence="2">The sequence shown here is derived from an EMBL/GenBank/DDBJ whole genome shotgun (WGS) entry which is preliminary data.</text>
</comment>
<dbReference type="Pfam" id="PF13517">
    <property type="entry name" value="FG-GAP_3"/>
    <property type="match status" value="3"/>
</dbReference>
<dbReference type="OrthoDB" id="7259106at2"/>
<dbReference type="EMBL" id="VWPK01000006">
    <property type="protein sequence ID" value="KAA5613473.1"/>
    <property type="molecule type" value="Genomic_DNA"/>
</dbReference>
<organism evidence="2 3">
    <name type="scientific">Rhodovastum atsumiense</name>
    <dbReference type="NCBI Taxonomy" id="504468"/>
    <lineage>
        <taxon>Bacteria</taxon>
        <taxon>Pseudomonadati</taxon>
        <taxon>Pseudomonadota</taxon>
        <taxon>Alphaproteobacteria</taxon>
        <taxon>Acetobacterales</taxon>
        <taxon>Acetobacteraceae</taxon>
        <taxon>Rhodovastum</taxon>
    </lineage>
</organism>
<protein>
    <submittedName>
        <fullName evidence="2">VCBS repeat-containing protein</fullName>
    </submittedName>
</protein>
<keyword evidence="1" id="KW-0732">Signal</keyword>
<dbReference type="AlphaFoldDB" id="A0A5M6IYV5"/>
<gene>
    <name evidence="2" type="ORF">F1189_05300</name>
</gene>
<dbReference type="SUPFAM" id="SSF69318">
    <property type="entry name" value="Integrin alpha N-terminal domain"/>
    <property type="match status" value="2"/>
</dbReference>
<keyword evidence="3" id="KW-1185">Reference proteome</keyword>
<dbReference type="InterPro" id="IPR028994">
    <property type="entry name" value="Integrin_alpha_N"/>
</dbReference>
<evidence type="ECO:0000313" key="2">
    <source>
        <dbReference type="EMBL" id="KAA5613473.1"/>
    </source>
</evidence>
<accession>A0A5M6IYV5</accession>
<evidence type="ECO:0000256" key="1">
    <source>
        <dbReference type="ARBA" id="ARBA00022729"/>
    </source>
</evidence>
<sequence>MGTNKTQGGEAMPVNLVLQNYGRNAGGWTSFDTFPRVLGDVNGDGRADIVGFGEAGVYVSLGQRNGTYGQPNLVLQNFAHGAGGWTSFNTFPRAVGDVNGDGRADIVGFGDAGVYVSLGQRNGSFGQPNLVLQNFGHNAGGWTSFDTFPRVLGDVNGDGRADIVGFGDAGTYVSLGQRNGTFAQPNLVLQNFGRNAGGWTSFNTFPRAVGDVNGDGRADVVGFGEAGTYVALGQRDGSLAQPNLVLQNFAHGAGGWTSQDLFPRTVGDVNNDGRADIVGFGEAGTYVALGQRNGTFAQPRLVLQNFAHGAGGWTSFNTFPRAVGDVNGNGRDDLVGFGDAGVYVALSRPPLTFG</sequence>
<reference evidence="2 3" key="1">
    <citation type="submission" date="2019-09" db="EMBL/GenBank/DDBJ databases">
        <title>Genome sequence of Rhodovastum atsumiense, a diverse member of the Acetobacteraceae family of non-sulfur purple photosynthetic bacteria.</title>
        <authorList>
            <person name="Meyer T."/>
            <person name="Kyndt J."/>
        </authorList>
    </citation>
    <scope>NUCLEOTIDE SEQUENCE [LARGE SCALE GENOMIC DNA]</scope>
    <source>
        <strain evidence="2 3">DSM 21279</strain>
    </source>
</reference>
<evidence type="ECO:0000313" key="3">
    <source>
        <dbReference type="Proteomes" id="UP000325255"/>
    </source>
</evidence>
<proteinExistence type="predicted"/>
<dbReference type="Gene3D" id="2.130.10.130">
    <property type="entry name" value="Integrin alpha, N-terminal"/>
    <property type="match status" value="2"/>
</dbReference>
<dbReference type="PANTHER" id="PTHR46580">
    <property type="entry name" value="SENSOR KINASE-RELATED"/>
    <property type="match status" value="1"/>
</dbReference>
<dbReference type="PANTHER" id="PTHR46580:SF2">
    <property type="entry name" value="MAM DOMAIN-CONTAINING PROTEIN"/>
    <property type="match status" value="1"/>
</dbReference>
<dbReference type="InterPro" id="IPR013517">
    <property type="entry name" value="FG-GAP"/>
</dbReference>